<dbReference type="InterPro" id="IPR003660">
    <property type="entry name" value="HAMP_dom"/>
</dbReference>
<dbReference type="CDD" id="cd00075">
    <property type="entry name" value="HATPase"/>
    <property type="match status" value="1"/>
</dbReference>
<dbReference type="GO" id="GO:0016036">
    <property type="term" value="P:cellular response to phosphate starvation"/>
    <property type="evidence" value="ECO:0007669"/>
    <property type="project" value="TreeGrafter"/>
</dbReference>
<evidence type="ECO:0000256" key="10">
    <source>
        <dbReference type="ARBA" id="ARBA00023012"/>
    </source>
</evidence>
<evidence type="ECO:0000256" key="8">
    <source>
        <dbReference type="ARBA" id="ARBA00022777"/>
    </source>
</evidence>
<dbReference type="SMART" id="SM00304">
    <property type="entry name" value="HAMP"/>
    <property type="match status" value="1"/>
</dbReference>
<dbReference type="SMART" id="SM00387">
    <property type="entry name" value="HATPase_c"/>
    <property type="match status" value="1"/>
</dbReference>
<evidence type="ECO:0000313" key="16">
    <source>
        <dbReference type="Proteomes" id="UP000600247"/>
    </source>
</evidence>
<evidence type="ECO:0000256" key="3">
    <source>
        <dbReference type="ARBA" id="ARBA00012438"/>
    </source>
</evidence>
<dbReference type="PROSITE" id="PS50885">
    <property type="entry name" value="HAMP"/>
    <property type="match status" value="1"/>
</dbReference>
<dbReference type="InterPro" id="IPR050351">
    <property type="entry name" value="BphY/WalK/GraS-like"/>
</dbReference>
<gene>
    <name evidence="15" type="ORF">GCM10010918_49790</name>
</gene>
<dbReference type="Pfam" id="PF00512">
    <property type="entry name" value="HisKA"/>
    <property type="match status" value="1"/>
</dbReference>
<dbReference type="SUPFAM" id="SSF47384">
    <property type="entry name" value="Homodimeric domain of signal transducing histidine kinase"/>
    <property type="match status" value="1"/>
</dbReference>
<keyword evidence="6" id="KW-0808">Transferase</keyword>
<dbReference type="GO" id="GO:0005886">
    <property type="term" value="C:plasma membrane"/>
    <property type="evidence" value="ECO:0007669"/>
    <property type="project" value="UniProtKB-SubCell"/>
</dbReference>
<dbReference type="AlphaFoldDB" id="A0A917M996"/>
<dbReference type="Pfam" id="PF02518">
    <property type="entry name" value="HATPase_c"/>
    <property type="match status" value="1"/>
</dbReference>
<dbReference type="EMBL" id="BMHY01000015">
    <property type="protein sequence ID" value="GGG85778.1"/>
    <property type="molecule type" value="Genomic_DNA"/>
</dbReference>
<evidence type="ECO:0000256" key="11">
    <source>
        <dbReference type="ARBA" id="ARBA00023136"/>
    </source>
</evidence>
<feature type="domain" description="HAMP" evidence="14">
    <location>
        <begin position="52"/>
        <end position="104"/>
    </location>
</feature>
<dbReference type="SUPFAM" id="SSF55874">
    <property type="entry name" value="ATPase domain of HSP90 chaperone/DNA topoisomerase II/histidine kinase"/>
    <property type="match status" value="1"/>
</dbReference>
<dbReference type="InterPro" id="IPR003594">
    <property type="entry name" value="HATPase_dom"/>
</dbReference>
<evidence type="ECO:0000256" key="12">
    <source>
        <dbReference type="SAM" id="Phobius"/>
    </source>
</evidence>
<comment type="caution">
    <text evidence="15">The sequence shown here is derived from an EMBL/GenBank/DDBJ whole genome shotgun (WGS) entry which is preliminary data.</text>
</comment>
<evidence type="ECO:0000256" key="9">
    <source>
        <dbReference type="ARBA" id="ARBA00022840"/>
    </source>
</evidence>
<dbReference type="PRINTS" id="PR00344">
    <property type="entry name" value="BCTRLSENSOR"/>
</dbReference>
<dbReference type="GO" id="GO:0005524">
    <property type="term" value="F:ATP binding"/>
    <property type="evidence" value="ECO:0007669"/>
    <property type="project" value="UniProtKB-KW"/>
</dbReference>
<keyword evidence="16" id="KW-1185">Reference proteome</keyword>
<dbReference type="InterPro" id="IPR036097">
    <property type="entry name" value="HisK_dim/P_sf"/>
</dbReference>
<evidence type="ECO:0000256" key="4">
    <source>
        <dbReference type="ARBA" id="ARBA00022475"/>
    </source>
</evidence>
<keyword evidence="12" id="KW-0812">Transmembrane</keyword>
<proteinExistence type="predicted"/>
<evidence type="ECO:0000259" key="13">
    <source>
        <dbReference type="PROSITE" id="PS50109"/>
    </source>
</evidence>
<dbReference type="FunFam" id="1.10.287.130:FF:000001">
    <property type="entry name" value="Two-component sensor histidine kinase"/>
    <property type="match status" value="1"/>
</dbReference>
<dbReference type="Proteomes" id="UP000600247">
    <property type="component" value="Unassembled WGS sequence"/>
</dbReference>
<evidence type="ECO:0000256" key="2">
    <source>
        <dbReference type="ARBA" id="ARBA00004651"/>
    </source>
</evidence>
<protein>
    <recommendedName>
        <fullName evidence="3">histidine kinase</fullName>
        <ecNumber evidence="3">2.7.13.3</ecNumber>
    </recommendedName>
</protein>
<dbReference type="SMART" id="SM00388">
    <property type="entry name" value="HisKA"/>
    <property type="match status" value="1"/>
</dbReference>
<accession>A0A917M996</accession>
<feature type="domain" description="Histidine kinase" evidence="13">
    <location>
        <begin position="119"/>
        <end position="338"/>
    </location>
</feature>
<dbReference type="Gene3D" id="1.10.287.130">
    <property type="match status" value="1"/>
</dbReference>
<dbReference type="InterPro" id="IPR036890">
    <property type="entry name" value="HATPase_C_sf"/>
</dbReference>
<dbReference type="Gene3D" id="6.10.340.10">
    <property type="match status" value="1"/>
</dbReference>
<dbReference type="Pfam" id="PF00672">
    <property type="entry name" value="HAMP"/>
    <property type="match status" value="1"/>
</dbReference>
<dbReference type="InterPro" id="IPR003661">
    <property type="entry name" value="HisK_dim/P_dom"/>
</dbReference>
<dbReference type="Gene3D" id="3.30.565.10">
    <property type="entry name" value="Histidine kinase-like ATPase, C-terminal domain"/>
    <property type="match status" value="1"/>
</dbReference>
<reference evidence="15 16" key="1">
    <citation type="journal article" date="2014" name="Int. J. Syst. Evol. Microbiol.">
        <title>Complete genome sequence of Corynebacterium casei LMG S-19264T (=DSM 44701T), isolated from a smear-ripened cheese.</title>
        <authorList>
            <consortium name="US DOE Joint Genome Institute (JGI-PGF)"/>
            <person name="Walter F."/>
            <person name="Albersmeier A."/>
            <person name="Kalinowski J."/>
            <person name="Ruckert C."/>
        </authorList>
    </citation>
    <scope>NUCLEOTIDE SEQUENCE [LARGE SCALE GENOMIC DNA]</scope>
    <source>
        <strain evidence="15 16">CGMCC 1.15286</strain>
    </source>
</reference>
<comment type="subcellular location">
    <subcellularLocation>
        <location evidence="2">Cell membrane</location>
        <topology evidence="2">Multi-pass membrane protein</topology>
    </subcellularLocation>
</comment>
<dbReference type="GO" id="GO:0000155">
    <property type="term" value="F:phosphorelay sensor kinase activity"/>
    <property type="evidence" value="ECO:0007669"/>
    <property type="project" value="InterPro"/>
</dbReference>
<comment type="catalytic activity">
    <reaction evidence="1">
        <text>ATP + protein L-histidine = ADP + protein N-phospho-L-histidine.</text>
        <dbReference type="EC" id="2.7.13.3"/>
    </reaction>
</comment>
<evidence type="ECO:0000256" key="6">
    <source>
        <dbReference type="ARBA" id="ARBA00022679"/>
    </source>
</evidence>
<keyword evidence="8 15" id="KW-0418">Kinase</keyword>
<dbReference type="CDD" id="cd06225">
    <property type="entry name" value="HAMP"/>
    <property type="match status" value="1"/>
</dbReference>
<keyword evidence="11 12" id="KW-0472">Membrane</keyword>
<dbReference type="PROSITE" id="PS50109">
    <property type="entry name" value="HIS_KIN"/>
    <property type="match status" value="1"/>
</dbReference>
<organism evidence="15 16">
    <name type="scientific">Paenibacillus radicis</name>
    <name type="common">ex Gao et al. 2016</name>
    <dbReference type="NCBI Taxonomy" id="1737354"/>
    <lineage>
        <taxon>Bacteria</taxon>
        <taxon>Bacillati</taxon>
        <taxon>Bacillota</taxon>
        <taxon>Bacilli</taxon>
        <taxon>Bacillales</taxon>
        <taxon>Paenibacillaceae</taxon>
        <taxon>Paenibacillus</taxon>
    </lineage>
</organism>
<keyword evidence="5" id="KW-0597">Phosphoprotein</keyword>
<dbReference type="EC" id="2.7.13.3" evidence="3"/>
<dbReference type="FunFam" id="3.30.565.10:FF:000006">
    <property type="entry name" value="Sensor histidine kinase WalK"/>
    <property type="match status" value="1"/>
</dbReference>
<keyword evidence="12" id="KW-1133">Transmembrane helix</keyword>
<dbReference type="PANTHER" id="PTHR45453">
    <property type="entry name" value="PHOSPHATE REGULON SENSOR PROTEIN PHOR"/>
    <property type="match status" value="1"/>
</dbReference>
<dbReference type="InterPro" id="IPR004358">
    <property type="entry name" value="Sig_transdc_His_kin-like_C"/>
</dbReference>
<dbReference type="CDD" id="cd00082">
    <property type="entry name" value="HisKA"/>
    <property type="match status" value="1"/>
</dbReference>
<dbReference type="SUPFAM" id="SSF158472">
    <property type="entry name" value="HAMP domain-like"/>
    <property type="match status" value="1"/>
</dbReference>
<evidence type="ECO:0000256" key="1">
    <source>
        <dbReference type="ARBA" id="ARBA00000085"/>
    </source>
</evidence>
<evidence type="ECO:0000256" key="7">
    <source>
        <dbReference type="ARBA" id="ARBA00022741"/>
    </source>
</evidence>
<dbReference type="InterPro" id="IPR005467">
    <property type="entry name" value="His_kinase_dom"/>
</dbReference>
<dbReference type="GO" id="GO:0004721">
    <property type="term" value="F:phosphoprotein phosphatase activity"/>
    <property type="evidence" value="ECO:0007669"/>
    <property type="project" value="TreeGrafter"/>
</dbReference>
<feature type="transmembrane region" description="Helical" evidence="12">
    <location>
        <begin position="30"/>
        <end position="50"/>
    </location>
</feature>
<dbReference type="PANTHER" id="PTHR45453:SF1">
    <property type="entry name" value="PHOSPHATE REGULON SENSOR PROTEIN PHOR"/>
    <property type="match status" value="1"/>
</dbReference>
<name>A0A917M996_9BACL</name>
<keyword evidence="9" id="KW-0067">ATP-binding</keyword>
<keyword evidence="4" id="KW-1003">Cell membrane</keyword>
<keyword evidence="10" id="KW-0902">Two-component regulatory system</keyword>
<keyword evidence="7" id="KW-0547">Nucleotide-binding</keyword>
<evidence type="ECO:0000256" key="5">
    <source>
        <dbReference type="ARBA" id="ARBA00022553"/>
    </source>
</evidence>
<sequence>MLANLTGMGVLLICLFVSYSKMLLTIEQLYWLSSITAGTGLLSFILQHLLTRPLEKSISRITQQTKKIAEGDFHTEVPSIGPLEYKILAQQFNEMSHKLKESFDHLYSSESARRELIANVSHDLRTPLASIQSFVEALEDDVIEDKETFQRYLHTIRLETRRLGGLIHDLFELSSMEAKAEIFDPQPYHTDELLISTLESFSLHLKEKQLKIEIEMPDRLPAALMMPAQIKRVLSNLLQNAIQYSPTGGKITLSASEQDDSFLKISVTDKGEGIDGADISRIFERFYRADKSRSKSSGGSGLGLAIAKSIVELHGGEIGVHSSKGTGSCFWFTLPIYASGKTSAGQPHSSSRNTKL</sequence>
<evidence type="ECO:0000313" key="15">
    <source>
        <dbReference type="EMBL" id="GGG85778.1"/>
    </source>
</evidence>
<evidence type="ECO:0000259" key="14">
    <source>
        <dbReference type="PROSITE" id="PS50885"/>
    </source>
</evidence>